<evidence type="ECO:0000256" key="2">
    <source>
        <dbReference type="ARBA" id="ARBA00022971"/>
    </source>
</evidence>
<dbReference type="STRING" id="1166073.SAMN05192530_11645"/>
<dbReference type="Pfam" id="PF13604">
    <property type="entry name" value="AAA_30"/>
    <property type="match status" value="1"/>
</dbReference>
<evidence type="ECO:0000256" key="3">
    <source>
        <dbReference type="SAM" id="MobiDB-lite"/>
    </source>
</evidence>
<evidence type="ECO:0000256" key="1">
    <source>
        <dbReference type="ARBA" id="ARBA00010873"/>
    </source>
</evidence>
<dbReference type="Proteomes" id="UP000198793">
    <property type="component" value="Unassembled WGS sequence"/>
</dbReference>
<protein>
    <submittedName>
        <fullName evidence="5">Ti-type conjugative transfer relaxase TraA</fullName>
    </submittedName>
</protein>
<evidence type="ECO:0000259" key="4">
    <source>
        <dbReference type="Pfam" id="PF03389"/>
    </source>
</evidence>
<dbReference type="InterPro" id="IPR014136">
    <property type="entry name" value="TraA_Ti"/>
</dbReference>
<accession>A0A1H0N0V9</accession>
<evidence type="ECO:0000313" key="6">
    <source>
        <dbReference type="Proteomes" id="UP000198793"/>
    </source>
</evidence>
<evidence type="ECO:0000313" key="5">
    <source>
        <dbReference type="EMBL" id="SDO86297.1"/>
    </source>
</evidence>
<organism evidence="5 6">
    <name type="scientific">Aureimonas jatrophae</name>
    <dbReference type="NCBI Taxonomy" id="1166073"/>
    <lineage>
        <taxon>Bacteria</taxon>
        <taxon>Pseudomonadati</taxon>
        <taxon>Pseudomonadota</taxon>
        <taxon>Alphaproteobacteria</taxon>
        <taxon>Hyphomicrobiales</taxon>
        <taxon>Aurantimonadaceae</taxon>
        <taxon>Aureimonas</taxon>
    </lineage>
</organism>
<reference evidence="5 6" key="1">
    <citation type="submission" date="2016-10" db="EMBL/GenBank/DDBJ databases">
        <authorList>
            <person name="de Groot N.N."/>
        </authorList>
    </citation>
    <scope>NUCLEOTIDE SEQUENCE [LARGE SCALE GENOMIC DNA]</scope>
    <source>
        <strain evidence="6">L7-484,KACC 16230,DSM 25025</strain>
    </source>
</reference>
<feature type="region of interest" description="Disordered" evidence="3">
    <location>
        <begin position="1284"/>
        <end position="1309"/>
    </location>
</feature>
<dbReference type="InterPro" id="IPR027417">
    <property type="entry name" value="P-loop_NTPase"/>
</dbReference>
<dbReference type="CDD" id="cd17933">
    <property type="entry name" value="DEXSc_RecD-like"/>
    <property type="match status" value="1"/>
</dbReference>
<feature type="domain" description="MobA/MobL protein" evidence="4">
    <location>
        <begin position="17"/>
        <end position="249"/>
    </location>
</feature>
<dbReference type="Gene3D" id="2.30.30.940">
    <property type="match status" value="1"/>
</dbReference>
<name>A0A1H0N0V9_9HYPH</name>
<proteinExistence type="inferred from homology"/>
<comment type="similarity">
    <text evidence="1">Belongs to the MobA/MobL family.</text>
</comment>
<dbReference type="EMBL" id="FNIT01000016">
    <property type="protein sequence ID" value="SDO86297.1"/>
    <property type="molecule type" value="Genomic_DNA"/>
</dbReference>
<keyword evidence="6" id="KW-1185">Reference proteome</keyword>
<feature type="compositionally biased region" description="Basic and acidic residues" evidence="3">
    <location>
        <begin position="1287"/>
        <end position="1309"/>
    </location>
</feature>
<keyword evidence="2" id="KW-0184">Conjugation</keyword>
<dbReference type="SUPFAM" id="SSF52540">
    <property type="entry name" value="P-loop containing nucleoside triphosphate hydrolases"/>
    <property type="match status" value="2"/>
</dbReference>
<dbReference type="InterPro" id="IPR005053">
    <property type="entry name" value="MobA_MobL"/>
</dbReference>
<dbReference type="CDD" id="cd18809">
    <property type="entry name" value="SF1_C_RecD"/>
    <property type="match status" value="1"/>
</dbReference>
<dbReference type="Gene3D" id="3.40.50.300">
    <property type="entry name" value="P-loop containing nucleotide triphosphate hydrolases"/>
    <property type="match status" value="2"/>
</dbReference>
<sequence length="1309" mass="143432">MAIYSFRQSVVSGGSGRSAVASAAYRHACVMFREQTELTINYSKKLGGVHSELALPDDAPAWVRDQLGFADPDVHRLDGPQAVAASEILWNAVERGEKRIDARYATDLIVALPRELSEAQNIELIRDFVRQNYTDRGRIADWAYHAPEDKQHNPHAHIMTTVRPLTETGFGAKTIAQLDADGVAIRSDKGAIAYAKWAGSKPELLAVREAWATSVNVALHEAGIEATVDHRSFRDRGIADLEPTAHHGLVHHIGSVREHDAHVRSDLETRARNFQALVENPSLVLEHITRERSTFDTRDVARLIHRYAGEGDDFASLYRRVGALPELVTIQAQIHDPETNSIVQRERFTTASVLEREAAMMESAERRAADASFAVDRQRKDAAIERAQATQGFAYTPEQVAAIERLTQATGLSPMVGIAGAGKSTVLRAVGEVYKGEGASVYGAALAGKAADNLQLSSGIESRTLASWENAWSSGYDRLAPGSVFVIDEAGMVASAQMARVMAELDGFGAKVIMVGDARQLQPIEAGAAFRTIATEVGYVELTEVRRQERSDHAEASVLFGAGDAKSALNIYHGNDTFRPHDTRADALSAAIAGWHSDWLANTDVVMLAHTNVDVRDLNDLARSAIQAEGGLADERTIMTARGHRQFAIGDRVLFLENDRQLAVRNGSIGTVASFADGTMFVDVPDRETAVPIAPGGYINVDHGYATTIHKSQGSTHDRVHIVAGGMMDAQLTYVALSRHREEVTMHVPLEAFTRPGADKLATVADAMERLAADKLKDTSLDFRATSDYREARAALEADRAAAANPTFHARFEAFLEHRGLPHPSDVLQSIKDYAAAFLDRARDASAGERISLDARIDAMIAKEQQQVRGLEPDALLQGALARLDHVQQHSAAMNHEGLARRSAFHTAENELTHMRTAEPLRAYAERVAQIVPPTTVVAIGRTLTEAHDEPRLAHLRAPVRDALQANWTTIHAVSRAAWELGLLETVRTVDTSYAQERADRATLAAYERTVAPATTEAETPARSHAVEPVARVEEPIVRSGDVPIVIEVEAPKPFLPAVERWSQTIDEAVAHALVSHPSYVNIVQIAERDAGTIWREPQAAMTKLNDALAAEPSNVAGVLKELQRSPQSYGDLQGGRTLLLKPDGDRQKALNAVAIFANTMATARDTARRLEPGLRDQEIQWRKAMARPVPALSVDAMTVVRELNRAHAMKRPDREPAHQVALGAMSQKDAFNEVRLWRGEMEARLAPRHAVDRIPGLTQDQRVEIATTLSQVDVALREANATRTIEQSRERSLERSRSQERDRGGYER</sequence>
<dbReference type="Gene3D" id="3.30.930.30">
    <property type="match status" value="1"/>
</dbReference>
<dbReference type="Pfam" id="PF03389">
    <property type="entry name" value="MobA_MobL"/>
    <property type="match status" value="1"/>
</dbReference>
<gene>
    <name evidence="5" type="ORF">SAMN05192530_11645</name>
</gene>
<dbReference type="NCBIfam" id="TIGR02768">
    <property type="entry name" value="TraA_Ti"/>
    <property type="match status" value="1"/>
</dbReference>